<dbReference type="SUPFAM" id="SSF54001">
    <property type="entry name" value="Cysteine proteinases"/>
    <property type="match status" value="1"/>
</dbReference>
<dbReference type="Pfam" id="PF12969">
    <property type="entry name" value="DUF3857"/>
    <property type="match status" value="1"/>
</dbReference>
<name>A0A4R6T041_9SPHI</name>
<dbReference type="EMBL" id="SNYC01000003">
    <property type="protein sequence ID" value="TDQ12096.1"/>
    <property type="molecule type" value="Genomic_DNA"/>
</dbReference>
<dbReference type="InterPro" id="IPR024618">
    <property type="entry name" value="DUF3857"/>
</dbReference>
<protein>
    <submittedName>
        <fullName evidence="3">Uncharacterized protein DUF3857</fullName>
    </submittedName>
</protein>
<dbReference type="AlphaFoldDB" id="A0A4R6T041"/>
<proteinExistence type="predicted"/>
<sequence>MKQFLLLFSILLSTVTLNAQDFEYGQITNDELALKNARPDSNANAIVTREFGTTKMKVDYDAGLQFMEFQYHVRIKIFNKNGYKHGTITIPLSVSGAGNETLINLKATTINYINGVQTKTILDNKDTFTEKSSKNQSLIKFTMPNLNEGSIIEYSYTLQSPYVFNFRGWQFQSAIPKLHSEYIAYIPATFNYNAILRGKQKLTYENAEVNKACYNVNHTVIDCSKMTYIMKDVPAFIEEAYMTAPRNFISAIHYELADHIGTDGLKTKITRSWNDLDRDLIKHQDFGQQIKKKEVFKDLIPGIIKNSETSLDKAKAIYAYIAKNIKHNFYTGIYSSGIKKSFEQHSGSTGDINISLIAALSAAGLDAEALILSTRSNGTLNNLYPILTEFDYIVAKVNIADQCYLLDASQPFLPFGLLPLECINGKGRVINLTKPSYWYDLKASQKESTNYMLNATLDADGKIKGTLTTYSSGYAALDKRIQISKSTSTDDFVEKLDERMTGMTITDHKIENLDSLDQPVIETYEIEMNAFDHMDQEQLFYNPFIISRITTNPFNLNERTYPVDLGSASESRIMINIKMPENFTLADKPQDVVISLPNSGGKYATAIALNNNFLSVSQILQMNRSMYAPEEYLSLKEFYSRIVQLQKTDILLKTK</sequence>
<dbReference type="Gene3D" id="3.10.620.30">
    <property type="match status" value="1"/>
</dbReference>
<feature type="chain" id="PRO_5020462374" evidence="1">
    <location>
        <begin position="20"/>
        <end position="655"/>
    </location>
</feature>
<dbReference type="InterPro" id="IPR038765">
    <property type="entry name" value="Papain-like_cys_pep_sf"/>
</dbReference>
<dbReference type="Gene3D" id="2.60.120.1130">
    <property type="match status" value="1"/>
</dbReference>
<gene>
    <name evidence="3" type="ORF">ATK78_1227</name>
</gene>
<evidence type="ECO:0000256" key="1">
    <source>
        <dbReference type="SAM" id="SignalP"/>
    </source>
</evidence>
<dbReference type="RefSeq" id="WP_133575109.1">
    <property type="nucleotide sequence ID" value="NZ_SNYC01000003.1"/>
</dbReference>
<organism evidence="3 4">
    <name type="scientific">Pedobacter metabolipauper</name>
    <dbReference type="NCBI Taxonomy" id="425513"/>
    <lineage>
        <taxon>Bacteria</taxon>
        <taxon>Pseudomonadati</taxon>
        <taxon>Bacteroidota</taxon>
        <taxon>Sphingobacteriia</taxon>
        <taxon>Sphingobacteriales</taxon>
        <taxon>Sphingobacteriaceae</taxon>
        <taxon>Pedobacter</taxon>
    </lineage>
</organism>
<evidence type="ECO:0000313" key="4">
    <source>
        <dbReference type="Proteomes" id="UP000295620"/>
    </source>
</evidence>
<evidence type="ECO:0000313" key="3">
    <source>
        <dbReference type="EMBL" id="TDQ12096.1"/>
    </source>
</evidence>
<dbReference type="Gene3D" id="2.60.40.3140">
    <property type="match status" value="1"/>
</dbReference>
<dbReference type="OrthoDB" id="98874at2"/>
<evidence type="ECO:0000259" key="2">
    <source>
        <dbReference type="Pfam" id="PF12969"/>
    </source>
</evidence>
<feature type="signal peptide" evidence="1">
    <location>
        <begin position="1"/>
        <end position="19"/>
    </location>
</feature>
<feature type="domain" description="DUF3857" evidence="2">
    <location>
        <begin position="68"/>
        <end position="194"/>
    </location>
</feature>
<keyword evidence="1" id="KW-0732">Signal</keyword>
<keyword evidence="4" id="KW-1185">Reference proteome</keyword>
<dbReference type="Proteomes" id="UP000295620">
    <property type="component" value="Unassembled WGS sequence"/>
</dbReference>
<reference evidence="3 4" key="1">
    <citation type="submission" date="2019-03" db="EMBL/GenBank/DDBJ databases">
        <title>Genomic Encyclopedia of Archaeal and Bacterial Type Strains, Phase II (KMG-II): from individual species to whole genera.</title>
        <authorList>
            <person name="Goeker M."/>
        </authorList>
    </citation>
    <scope>NUCLEOTIDE SEQUENCE [LARGE SCALE GENOMIC DNA]</scope>
    <source>
        <strain evidence="3 4">DSM 19035</strain>
    </source>
</reference>
<comment type="caution">
    <text evidence="3">The sequence shown here is derived from an EMBL/GenBank/DDBJ whole genome shotgun (WGS) entry which is preliminary data.</text>
</comment>
<accession>A0A4R6T041</accession>